<evidence type="ECO:0000313" key="6">
    <source>
        <dbReference type="EMBL" id="QEH61863.1"/>
    </source>
</evidence>
<evidence type="ECO:0000256" key="3">
    <source>
        <dbReference type="ARBA" id="ARBA00022801"/>
    </source>
</evidence>
<dbReference type="Pfam" id="PF00753">
    <property type="entry name" value="Lactamase_B"/>
    <property type="match status" value="1"/>
</dbReference>
<keyword evidence="4" id="KW-0862">Zinc</keyword>
<dbReference type="InterPro" id="IPR001279">
    <property type="entry name" value="Metallo-B-lactamas"/>
</dbReference>
<dbReference type="EMBL" id="CP043026">
    <property type="protein sequence ID" value="QEH61863.1"/>
    <property type="molecule type" value="Genomic_DNA"/>
</dbReference>
<accession>A0A5B9Y500</accession>
<dbReference type="PANTHER" id="PTHR46233:SF3">
    <property type="entry name" value="HYDROXYACYLGLUTATHIONE HYDROLASE GLOC"/>
    <property type="match status" value="1"/>
</dbReference>
<dbReference type="RefSeq" id="WP_166508243.1">
    <property type="nucleotide sequence ID" value="NZ_CP043026.1"/>
</dbReference>
<dbReference type="GO" id="GO:0016787">
    <property type="term" value="F:hydrolase activity"/>
    <property type="evidence" value="ECO:0007669"/>
    <property type="project" value="UniProtKB-KW"/>
</dbReference>
<gene>
    <name evidence="6" type="primary">gloB</name>
    <name evidence="6" type="ORF">SCHIN_v1c06660</name>
</gene>
<evidence type="ECO:0000256" key="1">
    <source>
        <dbReference type="ARBA" id="ARBA00001947"/>
    </source>
</evidence>
<dbReference type="InterPro" id="IPR051453">
    <property type="entry name" value="MBL_Glyoxalase_II"/>
</dbReference>
<evidence type="ECO:0000256" key="4">
    <source>
        <dbReference type="ARBA" id="ARBA00022833"/>
    </source>
</evidence>
<name>A0A5B9Y500_9MOLU</name>
<dbReference type="SUPFAM" id="SSF56281">
    <property type="entry name" value="Metallo-hydrolase/oxidoreductase"/>
    <property type="match status" value="1"/>
</dbReference>
<sequence length="228" mass="26294">MIQVFSDENFKNTNAYLIYNDKLEGILIDTANNKYTDIIKFCKKNGILITDIFITHGHFPHFYGINEICKEFGHPNVYIGKDDLIMMFDSSKNLSSFYNVLDSDWHPLPIRNLKVITKHEERVINGYDIVIIPAPGHTAGSIIIEFSKLKCIFNGDSLFLDHDVIGVAGMTDDEIQVLNSIKFIFDNYTNGYSLFPGHFEHSFTIRELLEKNNIIKKRYYKIINGNEL</sequence>
<dbReference type="CDD" id="cd06262">
    <property type="entry name" value="metallo-hydrolase-like_MBL-fold"/>
    <property type="match status" value="1"/>
</dbReference>
<keyword evidence="2" id="KW-0479">Metal-binding</keyword>
<evidence type="ECO:0000259" key="5">
    <source>
        <dbReference type="SMART" id="SM00849"/>
    </source>
</evidence>
<dbReference type="Gene3D" id="3.60.15.10">
    <property type="entry name" value="Ribonuclease Z/Hydroxyacylglutathione hydrolase-like"/>
    <property type="match status" value="1"/>
</dbReference>
<dbReference type="GO" id="GO:0046872">
    <property type="term" value="F:metal ion binding"/>
    <property type="evidence" value="ECO:0007669"/>
    <property type="project" value="UniProtKB-KW"/>
</dbReference>
<reference evidence="6 7" key="1">
    <citation type="submission" date="2019-08" db="EMBL/GenBank/DDBJ databases">
        <title>Complete genome sequence of Spiroplasma chinense CCH (DSM 19755).</title>
        <authorList>
            <person name="Shen H.-Y."/>
            <person name="Lin Y.-C."/>
            <person name="Chou L."/>
            <person name="Kuo C.-H."/>
        </authorList>
    </citation>
    <scope>NUCLEOTIDE SEQUENCE [LARGE SCALE GENOMIC DNA]</scope>
    <source>
        <strain evidence="6 7">CCH</strain>
    </source>
</reference>
<evidence type="ECO:0000256" key="2">
    <source>
        <dbReference type="ARBA" id="ARBA00022723"/>
    </source>
</evidence>
<dbReference type="AlphaFoldDB" id="A0A5B9Y500"/>
<evidence type="ECO:0000313" key="7">
    <source>
        <dbReference type="Proteomes" id="UP000323144"/>
    </source>
</evidence>
<dbReference type="KEGG" id="schi:SCHIN_v1c06660"/>
<keyword evidence="7" id="KW-1185">Reference proteome</keyword>
<proteinExistence type="predicted"/>
<feature type="domain" description="Metallo-beta-lactamase" evidence="5">
    <location>
        <begin position="12"/>
        <end position="198"/>
    </location>
</feature>
<organism evidence="6 7">
    <name type="scientific">Spiroplasma chinense</name>
    <dbReference type="NCBI Taxonomy" id="216932"/>
    <lineage>
        <taxon>Bacteria</taxon>
        <taxon>Bacillati</taxon>
        <taxon>Mycoplasmatota</taxon>
        <taxon>Mollicutes</taxon>
        <taxon>Entomoplasmatales</taxon>
        <taxon>Spiroplasmataceae</taxon>
        <taxon>Spiroplasma</taxon>
    </lineage>
</organism>
<dbReference type="Proteomes" id="UP000323144">
    <property type="component" value="Chromosome"/>
</dbReference>
<keyword evidence="3 6" id="KW-0378">Hydrolase</keyword>
<dbReference type="InterPro" id="IPR036866">
    <property type="entry name" value="RibonucZ/Hydroxyglut_hydro"/>
</dbReference>
<protein>
    <submittedName>
        <fullName evidence="6">Hydroxyacylglutathione hydrolase</fullName>
    </submittedName>
</protein>
<comment type="cofactor">
    <cofactor evidence="1">
        <name>Zn(2+)</name>
        <dbReference type="ChEBI" id="CHEBI:29105"/>
    </cofactor>
</comment>
<dbReference type="SMART" id="SM00849">
    <property type="entry name" value="Lactamase_B"/>
    <property type="match status" value="1"/>
</dbReference>
<dbReference type="PANTHER" id="PTHR46233">
    <property type="entry name" value="HYDROXYACYLGLUTATHIONE HYDROLASE GLOC"/>
    <property type="match status" value="1"/>
</dbReference>